<keyword evidence="5" id="KW-1185">Reference proteome</keyword>
<dbReference type="GeneID" id="25252948"/>
<dbReference type="OMA" id="YPAVEYV"/>
<organism evidence="3">
    <name type="scientific">Eimeria tenella</name>
    <name type="common">Coccidian parasite</name>
    <dbReference type="NCBI Taxonomy" id="5802"/>
    <lineage>
        <taxon>Eukaryota</taxon>
        <taxon>Sar</taxon>
        <taxon>Alveolata</taxon>
        <taxon>Apicomplexa</taxon>
        <taxon>Conoidasida</taxon>
        <taxon>Coccidia</taxon>
        <taxon>Eucoccidiorida</taxon>
        <taxon>Eimeriorina</taxon>
        <taxon>Eimeriidae</taxon>
        <taxon>Eimeria</taxon>
    </lineage>
</organism>
<dbReference type="AlphaFoldDB" id="H9B9V0"/>
<reference evidence="3" key="1">
    <citation type="journal article" date="2012" name="BMC Genomics">
        <title>Characterisation of full-length cDNA sequences provides insights into the Eimeria tenella transcriptome.</title>
        <authorList>
            <person name="Amiruddin N."/>
            <person name="Lee X.W."/>
            <person name="Blake D.P."/>
            <person name="Suzuki Y."/>
            <person name="Tay Y.L."/>
            <person name="Lim L.S."/>
            <person name="Tomley F.M."/>
            <person name="Watanabe J."/>
            <person name="Sugimoto C."/>
            <person name="Wan K.L."/>
        </authorList>
    </citation>
    <scope>NUCLEOTIDE SEQUENCE</scope>
    <source>
        <strain evidence="3">Houghton</strain>
    </source>
</reference>
<keyword evidence="1" id="KW-0812">Transmembrane</keyword>
<reference evidence="4" key="2">
    <citation type="submission" date="2013-10" db="EMBL/GenBank/DDBJ databases">
        <title>Genomic analysis of the causative agents of coccidiosis in chickens.</title>
        <authorList>
            <person name="Reid A.J."/>
            <person name="Blake D."/>
            <person name="Billington K."/>
            <person name="Browne H."/>
            <person name="Dunn M."/>
            <person name="Hung S."/>
            <person name="Kawahara F."/>
            <person name="Miranda-Saavedra D."/>
            <person name="Mourier T."/>
            <person name="Nagra H."/>
            <person name="Otto T.D."/>
            <person name="Rawlings N."/>
            <person name="Sanchez A."/>
            <person name="Sanders M."/>
            <person name="Subramaniam C."/>
            <person name="Tay Y."/>
            <person name="Dear P."/>
            <person name="Doerig C."/>
            <person name="Gruber A."/>
            <person name="Parkinson J."/>
            <person name="Shirley M."/>
            <person name="Wan K.L."/>
            <person name="Berriman M."/>
            <person name="Tomley F."/>
            <person name="Pain A."/>
        </authorList>
    </citation>
    <scope>NUCLEOTIDE SEQUENCE [LARGE SCALE GENOMIC DNA]</scope>
    <source>
        <strain evidence="4">Houghton</strain>
    </source>
</reference>
<evidence type="ECO:0000313" key="4">
    <source>
        <dbReference type="EMBL" id="CDJ41103.1"/>
    </source>
</evidence>
<evidence type="ECO:0000256" key="2">
    <source>
        <dbReference type="SAM" id="SignalP"/>
    </source>
</evidence>
<keyword evidence="1" id="KW-0472">Membrane</keyword>
<reference evidence="4" key="3">
    <citation type="submission" date="2013-10" db="EMBL/GenBank/DDBJ databases">
        <authorList>
            <person name="Aslett M."/>
        </authorList>
    </citation>
    <scope>NUCLEOTIDE SEQUENCE [LARGE SCALE GENOMIC DNA]</scope>
    <source>
        <strain evidence="4">Houghton</strain>
    </source>
</reference>
<evidence type="ECO:0000313" key="5">
    <source>
        <dbReference type="Proteomes" id="UP000030747"/>
    </source>
</evidence>
<dbReference type="VEuPathDB" id="ToxoDB:ETH2_1537100"/>
<proteinExistence type="evidence at transcript level"/>
<dbReference type="VEuPathDB" id="ToxoDB:ETH_00019095"/>
<dbReference type="RefSeq" id="XP_013231853.1">
    <property type="nucleotide sequence ID" value="XM_013376399.1"/>
</dbReference>
<evidence type="ECO:0000313" key="3">
    <source>
        <dbReference type="EMBL" id="AET50760.1"/>
    </source>
</evidence>
<evidence type="ECO:0000256" key="1">
    <source>
        <dbReference type="SAM" id="Phobius"/>
    </source>
</evidence>
<dbReference type="OrthoDB" id="345554at2759"/>
<accession>H9B9V0</accession>
<name>H9B9V0_EIMTE</name>
<dbReference type="Proteomes" id="UP000030747">
    <property type="component" value="Unassembled WGS sequence"/>
</dbReference>
<feature type="transmembrane region" description="Helical" evidence="1">
    <location>
        <begin position="88"/>
        <end position="107"/>
    </location>
</feature>
<sequence>MALNRIVMQLQWRPFFVAVASFLLHLTKAMGDDWEEKVGGGVYPAVEYVANEPKKTYNIPVELNDEPLVLIQWSTDVSRRRREFQYSFPPGILVIALLMAAGALFLWSTKRGALTYREEAPSDANATDKAVSPEYIEDCLSGYHGVGLDSCSVLQSVLRKLSADLQSAMRETHEKESLARALLDKESTEVTINMANTISSLSEASAKLAAPAKAITNTLEILQRPLSDSQATFHLNGALEELQAAIQNPLYDLKLKDELNLALEYLKRVGEEPASETSLPQMKNLRGEQQDFAKQSNRTTLEMVVQCTAWLEALFRQQHTLLEAVTIVSKAVENVRTEYDFLL</sequence>
<feature type="chain" id="PRO_5010835020" evidence="2">
    <location>
        <begin position="32"/>
        <end position="343"/>
    </location>
</feature>
<feature type="signal peptide" evidence="2">
    <location>
        <begin position="1"/>
        <end position="31"/>
    </location>
</feature>
<protein>
    <submittedName>
        <fullName evidence="3">Uncharacterized protein</fullName>
    </submittedName>
</protein>
<keyword evidence="1" id="KW-1133">Transmembrane helix</keyword>
<dbReference type="EMBL" id="HG675479">
    <property type="protein sequence ID" value="CDJ41103.1"/>
    <property type="molecule type" value="Genomic_DNA"/>
</dbReference>
<gene>
    <name evidence="4" type="ORF">ETH_00019095</name>
</gene>
<dbReference type="EMBL" id="JN987537">
    <property type="protein sequence ID" value="AET50760.1"/>
    <property type="molecule type" value="mRNA"/>
</dbReference>
<keyword evidence="2" id="KW-0732">Signal</keyword>